<name>A0A4P2Q7H2_SORCE</name>
<dbReference type="EMBL" id="CP012670">
    <property type="protein sequence ID" value="AUX25474.1"/>
    <property type="molecule type" value="Genomic_DNA"/>
</dbReference>
<dbReference type="AlphaFoldDB" id="A0A4P2Q7H2"/>
<feature type="region of interest" description="Disordered" evidence="1">
    <location>
        <begin position="222"/>
        <end position="299"/>
    </location>
</feature>
<feature type="region of interest" description="Disordered" evidence="1">
    <location>
        <begin position="1"/>
        <end position="28"/>
    </location>
</feature>
<sequence length="299" mass="31674">MPCRPRLKATEADAAPATPPVPDDGAPQVPRAMEAVHCDEAPQRSPLAAGTLTRAVTSARDELAESWILCSAMVALALAWLAWSQPLPSARDLSFVALCMALVVIEHRRAKSRLRKAAALAGCPGEAPCQVISRDEGTGSACQEPGQGSPDTCAASWRVRAVTLVCPRRSTSLRRRRGGGLRLHERAPAARACRRVGRRCRRRRGEAATRCSGAAAGGARVRRLRGTGPSGGTQGKGRRAAARDVRQGRVRRAAAAKGVPQSRIRRAAARGVPQGRIRRAAARGVPQGRIRRAAASSRG</sequence>
<proteinExistence type="predicted"/>
<protein>
    <submittedName>
        <fullName evidence="2">Uncharacterized protein</fullName>
    </submittedName>
</protein>
<evidence type="ECO:0000313" key="3">
    <source>
        <dbReference type="Proteomes" id="UP000295781"/>
    </source>
</evidence>
<gene>
    <name evidence="2" type="ORF">SOCEGT47_060210</name>
</gene>
<accession>A0A4P2Q7H2</accession>
<reference evidence="2 3" key="1">
    <citation type="submission" date="2015-09" db="EMBL/GenBank/DDBJ databases">
        <title>Sorangium comparison.</title>
        <authorList>
            <person name="Zaburannyi N."/>
            <person name="Bunk B."/>
            <person name="Overmann J."/>
            <person name="Mueller R."/>
        </authorList>
    </citation>
    <scope>NUCLEOTIDE SEQUENCE [LARGE SCALE GENOMIC DNA]</scope>
    <source>
        <strain evidence="2 3">So ceGT47</strain>
    </source>
</reference>
<evidence type="ECO:0000313" key="2">
    <source>
        <dbReference type="EMBL" id="AUX25474.1"/>
    </source>
</evidence>
<dbReference type="Proteomes" id="UP000295781">
    <property type="component" value="Chromosome"/>
</dbReference>
<evidence type="ECO:0000256" key="1">
    <source>
        <dbReference type="SAM" id="MobiDB-lite"/>
    </source>
</evidence>
<organism evidence="2 3">
    <name type="scientific">Sorangium cellulosum</name>
    <name type="common">Polyangium cellulosum</name>
    <dbReference type="NCBI Taxonomy" id="56"/>
    <lineage>
        <taxon>Bacteria</taxon>
        <taxon>Pseudomonadati</taxon>
        <taxon>Myxococcota</taxon>
        <taxon>Polyangia</taxon>
        <taxon>Polyangiales</taxon>
        <taxon>Polyangiaceae</taxon>
        <taxon>Sorangium</taxon>
    </lineage>
</organism>